<gene>
    <name evidence="2" type="ORF">ARMGADRAFT_1075068</name>
</gene>
<evidence type="ECO:0000313" key="2">
    <source>
        <dbReference type="EMBL" id="PBK98206.1"/>
    </source>
</evidence>
<accession>A0A2H3EFM2</accession>
<dbReference type="InParanoid" id="A0A2H3EFM2"/>
<feature type="region of interest" description="Disordered" evidence="1">
    <location>
        <begin position="1"/>
        <end position="31"/>
    </location>
</feature>
<evidence type="ECO:0000313" key="3">
    <source>
        <dbReference type="Proteomes" id="UP000217790"/>
    </source>
</evidence>
<sequence length="72" mass="8471">MRRRKLSDPRTMSSSLQQPTRRHNVSMSGERGHGVEMATDLWEAWSLYEVEDVGHKIRSETSKTLWTTILRR</sequence>
<name>A0A2H3EFM2_ARMGA</name>
<organism evidence="2 3">
    <name type="scientific">Armillaria gallica</name>
    <name type="common">Bulbous honey fungus</name>
    <name type="synonym">Armillaria bulbosa</name>
    <dbReference type="NCBI Taxonomy" id="47427"/>
    <lineage>
        <taxon>Eukaryota</taxon>
        <taxon>Fungi</taxon>
        <taxon>Dikarya</taxon>
        <taxon>Basidiomycota</taxon>
        <taxon>Agaricomycotina</taxon>
        <taxon>Agaricomycetes</taxon>
        <taxon>Agaricomycetidae</taxon>
        <taxon>Agaricales</taxon>
        <taxon>Marasmiineae</taxon>
        <taxon>Physalacriaceae</taxon>
        <taxon>Armillaria</taxon>
    </lineage>
</organism>
<proteinExistence type="predicted"/>
<reference evidence="3" key="1">
    <citation type="journal article" date="2017" name="Nat. Ecol. Evol.">
        <title>Genome expansion and lineage-specific genetic innovations in the forest pathogenic fungi Armillaria.</title>
        <authorList>
            <person name="Sipos G."/>
            <person name="Prasanna A.N."/>
            <person name="Walter M.C."/>
            <person name="O'Connor E."/>
            <person name="Balint B."/>
            <person name="Krizsan K."/>
            <person name="Kiss B."/>
            <person name="Hess J."/>
            <person name="Varga T."/>
            <person name="Slot J."/>
            <person name="Riley R."/>
            <person name="Boka B."/>
            <person name="Rigling D."/>
            <person name="Barry K."/>
            <person name="Lee J."/>
            <person name="Mihaltcheva S."/>
            <person name="LaButti K."/>
            <person name="Lipzen A."/>
            <person name="Waldron R."/>
            <person name="Moloney N.M."/>
            <person name="Sperisen C."/>
            <person name="Kredics L."/>
            <person name="Vagvoelgyi C."/>
            <person name="Patrignani A."/>
            <person name="Fitzpatrick D."/>
            <person name="Nagy I."/>
            <person name="Doyle S."/>
            <person name="Anderson J.B."/>
            <person name="Grigoriev I.V."/>
            <person name="Gueldener U."/>
            <person name="Muensterkoetter M."/>
            <person name="Nagy L.G."/>
        </authorList>
    </citation>
    <scope>NUCLEOTIDE SEQUENCE [LARGE SCALE GENOMIC DNA]</scope>
    <source>
        <strain evidence="3">Ar21-2</strain>
    </source>
</reference>
<dbReference type="Proteomes" id="UP000217790">
    <property type="component" value="Unassembled WGS sequence"/>
</dbReference>
<evidence type="ECO:0000256" key="1">
    <source>
        <dbReference type="SAM" id="MobiDB-lite"/>
    </source>
</evidence>
<dbReference type="AlphaFoldDB" id="A0A2H3EFM2"/>
<feature type="compositionally biased region" description="Polar residues" evidence="1">
    <location>
        <begin position="10"/>
        <end position="19"/>
    </location>
</feature>
<protein>
    <submittedName>
        <fullName evidence="2">Uncharacterized protein</fullName>
    </submittedName>
</protein>
<keyword evidence="3" id="KW-1185">Reference proteome</keyword>
<dbReference type="EMBL" id="KZ293648">
    <property type="protein sequence ID" value="PBK98206.1"/>
    <property type="molecule type" value="Genomic_DNA"/>
</dbReference>